<accession>A0A286UQB9</accession>
<protein>
    <submittedName>
        <fullName evidence="3">Uncharacterized protein</fullName>
    </submittedName>
</protein>
<evidence type="ECO:0000256" key="2">
    <source>
        <dbReference type="SAM" id="MobiDB-lite"/>
    </source>
</evidence>
<organism evidence="3 4">
    <name type="scientific">Pyrrhoderma noxium</name>
    <dbReference type="NCBI Taxonomy" id="2282107"/>
    <lineage>
        <taxon>Eukaryota</taxon>
        <taxon>Fungi</taxon>
        <taxon>Dikarya</taxon>
        <taxon>Basidiomycota</taxon>
        <taxon>Agaricomycotina</taxon>
        <taxon>Agaricomycetes</taxon>
        <taxon>Hymenochaetales</taxon>
        <taxon>Hymenochaetaceae</taxon>
        <taxon>Pyrrhoderma</taxon>
    </lineage>
</organism>
<dbReference type="Proteomes" id="UP000217199">
    <property type="component" value="Unassembled WGS sequence"/>
</dbReference>
<comment type="caution">
    <text evidence="3">The sequence shown here is derived from an EMBL/GenBank/DDBJ whole genome shotgun (WGS) entry which is preliminary data.</text>
</comment>
<evidence type="ECO:0000256" key="1">
    <source>
        <dbReference type="SAM" id="Coils"/>
    </source>
</evidence>
<sequence>MPSGSSSQRVTNEGGPEDLYVSISGLSFDEPPVQDLEPAQRSRRKTVVPSRSHTPISQSSSVSGNQNYTELIGRLKRQQDIMSDLRSRSEEHSRSGERLGADLLAMTHRYLQAQTKIEALEKKCSESDAHISRLLAELEEAKSNSESLTRKFRQVMEDNERLRLRCEEREEPADWRSFAGRDSDRAETTTLFSTSDSLDFASRDKSIALDIQPEMPPDEVNKLVKTINVHISEIARACIASTTFRAGIRVTQVENKKLAQVAEGIGFILTQMLRTRDHSKSKFLVELGIQADLANRVSRIVDVWSFQTRGVWDIRGNGELDTTSERGKIMDDTFDDIVTILSLCNAPGQASVLKRNHQNRVGSMVATLFKAAEELAFQIKRPTLQVASSEIEYILLSAKPGSTFNKEFMQRQQNLLDYDIGYGLRKVRAVVFQQAHFRRKSRVHPNRCHCRQKITRKTK</sequence>
<name>A0A286UQB9_9AGAM</name>
<evidence type="ECO:0000313" key="4">
    <source>
        <dbReference type="Proteomes" id="UP000217199"/>
    </source>
</evidence>
<dbReference type="AlphaFoldDB" id="A0A286UQB9"/>
<keyword evidence="4" id="KW-1185">Reference proteome</keyword>
<dbReference type="EMBL" id="NBII01000002">
    <property type="protein sequence ID" value="PAV21793.1"/>
    <property type="molecule type" value="Genomic_DNA"/>
</dbReference>
<keyword evidence="1" id="KW-0175">Coiled coil</keyword>
<feature type="coiled-coil region" evidence="1">
    <location>
        <begin position="103"/>
        <end position="158"/>
    </location>
</feature>
<feature type="region of interest" description="Disordered" evidence="2">
    <location>
        <begin position="1"/>
        <end position="66"/>
    </location>
</feature>
<feature type="compositionally biased region" description="Polar residues" evidence="2">
    <location>
        <begin position="1"/>
        <end position="11"/>
    </location>
</feature>
<feature type="compositionally biased region" description="Polar residues" evidence="2">
    <location>
        <begin position="49"/>
        <end position="66"/>
    </location>
</feature>
<dbReference type="InParanoid" id="A0A286UQB9"/>
<evidence type="ECO:0000313" key="3">
    <source>
        <dbReference type="EMBL" id="PAV21793.1"/>
    </source>
</evidence>
<reference evidence="3 4" key="1">
    <citation type="journal article" date="2017" name="Mol. Ecol.">
        <title>Comparative and population genomic landscape of Phellinus noxius: A hypervariable fungus causing root rot in trees.</title>
        <authorList>
            <person name="Chung C.L."/>
            <person name="Lee T.J."/>
            <person name="Akiba M."/>
            <person name="Lee H.H."/>
            <person name="Kuo T.H."/>
            <person name="Liu D."/>
            <person name="Ke H.M."/>
            <person name="Yokoi T."/>
            <person name="Roa M.B."/>
            <person name="Lu M.J."/>
            <person name="Chang Y.Y."/>
            <person name="Ann P.J."/>
            <person name="Tsai J.N."/>
            <person name="Chen C.Y."/>
            <person name="Tzean S.S."/>
            <person name="Ota Y."/>
            <person name="Hattori T."/>
            <person name="Sahashi N."/>
            <person name="Liou R.F."/>
            <person name="Kikuchi T."/>
            <person name="Tsai I.J."/>
        </authorList>
    </citation>
    <scope>NUCLEOTIDE SEQUENCE [LARGE SCALE GENOMIC DNA]</scope>
    <source>
        <strain evidence="3 4">FFPRI411160</strain>
    </source>
</reference>
<gene>
    <name evidence="3" type="ORF">PNOK_0175000</name>
</gene>
<proteinExistence type="predicted"/>
<dbReference type="OrthoDB" id="3257647at2759"/>